<comment type="caution">
    <text evidence="1">The sequence shown here is derived from an EMBL/GenBank/DDBJ whole genome shotgun (WGS) entry which is preliminary data.</text>
</comment>
<dbReference type="Proteomes" id="UP000197138">
    <property type="component" value="Unassembled WGS sequence"/>
</dbReference>
<evidence type="ECO:0000313" key="1">
    <source>
        <dbReference type="EMBL" id="OWM66617.1"/>
    </source>
</evidence>
<proteinExistence type="predicted"/>
<dbReference type="EMBL" id="MTKT01005548">
    <property type="protein sequence ID" value="OWM66617.1"/>
    <property type="molecule type" value="Genomic_DNA"/>
</dbReference>
<sequence length="129" mass="14399">MERLSGLDLLVTRRVWVVSDPSRSVGTTRLSRGKEEIAYKSGKCTGNPDSMQRCFGLLEASNVEINHGNGLERSNMYGSMPRDRVVAPVVPTVNSDPGFYWALFNSACRPVVEVAADVLYWSWWTRIGC</sequence>
<gene>
    <name evidence="1" type="ORF">CDL15_Pgr005054</name>
</gene>
<evidence type="ECO:0000313" key="2">
    <source>
        <dbReference type="Proteomes" id="UP000197138"/>
    </source>
</evidence>
<name>A0A218W1B3_PUNGR</name>
<organism evidence="1 2">
    <name type="scientific">Punica granatum</name>
    <name type="common">Pomegranate</name>
    <dbReference type="NCBI Taxonomy" id="22663"/>
    <lineage>
        <taxon>Eukaryota</taxon>
        <taxon>Viridiplantae</taxon>
        <taxon>Streptophyta</taxon>
        <taxon>Embryophyta</taxon>
        <taxon>Tracheophyta</taxon>
        <taxon>Spermatophyta</taxon>
        <taxon>Magnoliopsida</taxon>
        <taxon>eudicotyledons</taxon>
        <taxon>Gunneridae</taxon>
        <taxon>Pentapetalae</taxon>
        <taxon>rosids</taxon>
        <taxon>malvids</taxon>
        <taxon>Myrtales</taxon>
        <taxon>Lythraceae</taxon>
        <taxon>Punica</taxon>
    </lineage>
</organism>
<protein>
    <submittedName>
        <fullName evidence="1">Uncharacterized protein</fullName>
    </submittedName>
</protein>
<dbReference type="AlphaFoldDB" id="A0A218W1B3"/>
<accession>A0A218W1B3</accession>
<reference evidence="2" key="1">
    <citation type="journal article" date="2017" name="Plant J.">
        <title>The pomegranate (Punica granatum L.) genome and the genomics of punicalagin biosynthesis.</title>
        <authorList>
            <person name="Qin G."/>
            <person name="Xu C."/>
            <person name="Ming R."/>
            <person name="Tang H."/>
            <person name="Guyot R."/>
            <person name="Kramer E.M."/>
            <person name="Hu Y."/>
            <person name="Yi X."/>
            <person name="Qi Y."/>
            <person name="Xu X."/>
            <person name="Gao Z."/>
            <person name="Pan H."/>
            <person name="Jian J."/>
            <person name="Tian Y."/>
            <person name="Yue Z."/>
            <person name="Xu Y."/>
        </authorList>
    </citation>
    <scope>NUCLEOTIDE SEQUENCE [LARGE SCALE GENOMIC DNA]</scope>
    <source>
        <strain evidence="2">cv. Dabenzi</strain>
    </source>
</reference>